<dbReference type="Proteomes" id="UP001175604">
    <property type="component" value="Unassembled WGS sequence"/>
</dbReference>
<sequence>MTDIASARHIAPAQTQLPVSAYFDEARFAREQELIFKQSSLYVGHQKLVPEVGDWRTLPQEDGGRVLVRNPQGVELISNVCRHRQALML</sequence>
<evidence type="ECO:0000256" key="3">
    <source>
        <dbReference type="ARBA" id="ARBA00023004"/>
    </source>
</evidence>
<dbReference type="InterPro" id="IPR017941">
    <property type="entry name" value="Rieske_2Fe-2S"/>
</dbReference>
<organism evidence="6 7">
    <name type="scientific">Bordetella petrii</name>
    <dbReference type="NCBI Taxonomy" id="94624"/>
    <lineage>
        <taxon>Bacteria</taxon>
        <taxon>Pseudomonadati</taxon>
        <taxon>Pseudomonadota</taxon>
        <taxon>Betaproteobacteria</taxon>
        <taxon>Burkholderiales</taxon>
        <taxon>Alcaligenaceae</taxon>
        <taxon>Bordetella</taxon>
    </lineage>
</organism>
<proteinExistence type="predicted"/>
<evidence type="ECO:0000313" key="7">
    <source>
        <dbReference type="Proteomes" id="UP001175604"/>
    </source>
</evidence>
<protein>
    <submittedName>
        <fullName evidence="6">Aromatic ring-hydroxylating dioxygenase subunit alpha</fullName>
    </submittedName>
</protein>
<keyword evidence="7" id="KW-1185">Reference proteome</keyword>
<evidence type="ECO:0000259" key="5">
    <source>
        <dbReference type="PROSITE" id="PS51296"/>
    </source>
</evidence>
<gene>
    <name evidence="6" type="ORF">QUC21_16465</name>
</gene>
<dbReference type="Gene3D" id="2.102.10.10">
    <property type="entry name" value="Rieske [2Fe-2S] iron-sulphur domain"/>
    <property type="match status" value="1"/>
</dbReference>
<evidence type="ECO:0000256" key="4">
    <source>
        <dbReference type="ARBA" id="ARBA00023014"/>
    </source>
</evidence>
<dbReference type="SUPFAM" id="SSF50022">
    <property type="entry name" value="ISP domain"/>
    <property type="match status" value="1"/>
</dbReference>
<keyword evidence="2" id="KW-0479">Metal-binding</keyword>
<dbReference type="InterPro" id="IPR036922">
    <property type="entry name" value="Rieske_2Fe-2S_sf"/>
</dbReference>
<evidence type="ECO:0000313" key="6">
    <source>
        <dbReference type="EMBL" id="MDM9560633.1"/>
    </source>
</evidence>
<evidence type="ECO:0000256" key="1">
    <source>
        <dbReference type="ARBA" id="ARBA00022714"/>
    </source>
</evidence>
<dbReference type="EMBL" id="JAUDJE010000015">
    <property type="protein sequence ID" value="MDM9560633.1"/>
    <property type="molecule type" value="Genomic_DNA"/>
</dbReference>
<dbReference type="PROSITE" id="PS51296">
    <property type="entry name" value="RIESKE"/>
    <property type="match status" value="1"/>
</dbReference>
<name>A0ABT7W638_9BORD</name>
<accession>A0ABT7W638</accession>
<keyword evidence="1" id="KW-0001">2Fe-2S</keyword>
<evidence type="ECO:0000256" key="2">
    <source>
        <dbReference type="ARBA" id="ARBA00022723"/>
    </source>
</evidence>
<keyword evidence="6" id="KW-0223">Dioxygenase</keyword>
<feature type="non-terminal residue" evidence="6">
    <location>
        <position position="89"/>
    </location>
</feature>
<keyword evidence="3" id="KW-0408">Iron</keyword>
<keyword evidence="6" id="KW-0560">Oxidoreductase</keyword>
<feature type="domain" description="Rieske" evidence="5">
    <location>
        <begin position="41"/>
        <end position="89"/>
    </location>
</feature>
<reference evidence="6" key="1">
    <citation type="submission" date="2023-06" db="EMBL/GenBank/DDBJ databases">
        <title>full genome analysis of Phenantherene degrader P3.</title>
        <authorList>
            <person name="Akbar A."/>
            <person name="Rahmeh R."/>
            <person name="Kishk M."/>
        </authorList>
    </citation>
    <scope>NUCLEOTIDE SEQUENCE</scope>
    <source>
        <strain evidence="6">P3</strain>
    </source>
</reference>
<dbReference type="GO" id="GO:0051213">
    <property type="term" value="F:dioxygenase activity"/>
    <property type="evidence" value="ECO:0007669"/>
    <property type="project" value="UniProtKB-KW"/>
</dbReference>
<comment type="caution">
    <text evidence="6">The sequence shown here is derived from an EMBL/GenBank/DDBJ whole genome shotgun (WGS) entry which is preliminary data.</text>
</comment>
<keyword evidence="4" id="KW-0411">Iron-sulfur</keyword>
<dbReference type="Gene3D" id="3.90.380.10">
    <property type="entry name" value="Naphthalene 1,2-dioxygenase Alpha Subunit, Chain A, domain 1"/>
    <property type="match status" value="1"/>
</dbReference>